<dbReference type="PANTHER" id="PTHR23523:SF2">
    <property type="entry name" value="2-NITROIMIDAZOLE TRANSPORTER"/>
    <property type="match status" value="1"/>
</dbReference>
<feature type="transmembrane region" description="Helical" evidence="5">
    <location>
        <begin position="111"/>
        <end position="132"/>
    </location>
</feature>
<keyword evidence="2 5" id="KW-0812">Transmembrane</keyword>
<reference evidence="8" key="1">
    <citation type="submission" date="2017-04" db="EMBL/GenBank/DDBJ databases">
        <authorList>
            <person name="Varghese N."/>
            <person name="Submissions S."/>
        </authorList>
    </citation>
    <scope>NUCLEOTIDE SEQUENCE [LARGE SCALE GENOMIC DNA]</scope>
    <source>
        <strain evidence="8">VKM Ac-2510</strain>
    </source>
</reference>
<keyword evidence="4 5" id="KW-0472">Membrane</keyword>
<comment type="subcellular location">
    <subcellularLocation>
        <location evidence="1">Cell membrane</location>
        <topology evidence="1">Multi-pass membrane protein</topology>
    </subcellularLocation>
</comment>
<sequence length="435" mass="45320">MSTSPDLPRRASAASARAGGRALALVGIVLVAVNLRTAVAALSPIFSQISVDVSLDSVGVGLLGTLPPLCFAVFGLLAPALRRHLRLETLLITALGAILIGHLTRGLAPNYAVLALASVLTFAGMGVANVVLPPVVKKYFPASIGPITSMYVTIMALFSLIPPLVAVPIADSLGWRVSVSMWAALAAVAIIPWLSLWMRDRRATSAAMRAAAASGALTDDDVLPEISSAVVGRVWRSPLAWSMGLLFGTTSLNVYAAFAWLPELLTDLAGVSPAQAGILLSLYAGMGIPFSLAVPILASRMRSVSPLIALGFACFAAGYLGLLLAPAALPWIWVALIGAGPLTFPLVLVLVGLRSRTPEGTVALSGFTQGVGYALGALGPLLVGVLHDLSKGWTAPLVFLLVTLVVIAVAGRVVARPRMLEDDWRRTARDEAPQR</sequence>
<evidence type="ECO:0000256" key="4">
    <source>
        <dbReference type="ARBA" id="ARBA00023136"/>
    </source>
</evidence>
<accession>A0A1X7IHE6</accession>
<feature type="transmembrane region" description="Helical" evidence="5">
    <location>
        <begin position="331"/>
        <end position="351"/>
    </location>
</feature>
<dbReference type="STRING" id="150121.SAMN06296010_0528"/>
<feature type="transmembrane region" description="Helical" evidence="5">
    <location>
        <begin position="85"/>
        <end position="105"/>
    </location>
</feature>
<dbReference type="PANTHER" id="PTHR23523">
    <property type="match status" value="1"/>
</dbReference>
<gene>
    <name evidence="7" type="ORF">SAMN06296010_0528</name>
</gene>
<feature type="transmembrane region" description="Helical" evidence="5">
    <location>
        <begin position="58"/>
        <end position="78"/>
    </location>
</feature>
<dbReference type="InterPro" id="IPR036259">
    <property type="entry name" value="MFS_trans_sf"/>
</dbReference>
<feature type="transmembrane region" description="Helical" evidence="5">
    <location>
        <begin position="363"/>
        <end position="387"/>
    </location>
</feature>
<name>A0A1X7IHE6_9MICO</name>
<evidence type="ECO:0000256" key="2">
    <source>
        <dbReference type="ARBA" id="ARBA00022692"/>
    </source>
</evidence>
<evidence type="ECO:0000313" key="8">
    <source>
        <dbReference type="Proteomes" id="UP000193244"/>
    </source>
</evidence>
<dbReference type="SUPFAM" id="SSF103473">
    <property type="entry name" value="MFS general substrate transporter"/>
    <property type="match status" value="1"/>
</dbReference>
<dbReference type="GO" id="GO:0005886">
    <property type="term" value="C:plasma membrane"/>
    <property type="evidence" value="ECO:0007669"/>
    <property type="project" value="UniProtKB-SubCell"/>
</dbReference>
<keyword evidence="8" id="KW-1185">Reference proteome</keyword>
<dbReference type="Pfam" id="PF07690">
    <property type="entry name" value="MFS_1"/>
    <property type="match status" value="1"/>
</dbReference>
<proteinExistence type="predicted"/>
<dbReference type="InterPro" id="IPR020846">
    <property type="entry name" value="MFS_dom"/>
</dbReference>
<organism evidence="7 8">
    <name type="scientific">Agreia pratensis</name>
    <dbReference type="NCBI Taxonomy" id="150121"/>
    <lineage>
        <taxon>Bacteria</taxon>
        <taxon>Bacillati</taxon>
        <taxon>Actinomycetota</taxon>
        <taxon>Actinomycetes</taxon>
        <taxon>Micrococcales</taxon>
        <taxon>Microbacteriaceae</taxon>
        <taxon>Agreia</taxon>
    </lineage>
</organism>
<evidence type="ECO:0000259" key="6">
    <source>
        <dbReference type="PROSITE" id="PS50850"/>
    </source>
</evidence>
<keyword evidence="3 5" id="KW-1133">Transmembrane helix</keyword>
<feature type="transmembrane region" description="Helical" evidence="5">
    <location>
        <begin position="393"/>
        <end position="415"/>
    </location>
</feature>
<evidence type="ECO:0000313" key="7">
    <source>
        <dbReference type="EMBL" id="SMG14274.1"/>
    </source>
</evidence>
<dbReference type="EMBL" id="FXAY01000001">
    <property type="protein sequence ID" value="SMG14274.1"/>
    <property type="molecule type" value="Genomic_DNA"/>
</dbReference>
<feature type="transmembrane region" description="Helical" evidence="5">
    <location>
        <begin position="239"/>
        <end position="258"/>
    </location>
</feature>
<dbReference type="InterPro" id="IPR052524">
    <property type="entry name" value="MFS_Cyanate_Porter"/>
</dbReference>
<feature type="transmembrane region" description="Helical" evidence="5">
    <location>
        <begin position="278"/>
        <end position="297"/>
    </location>
</feature>
<protein>
    <submittedName>
        <fullName evidence="7">MFS transporter, CP family, cyanate transporter</fullName>
    </submittedName>
</protein>
<feature type="transmembrane region" description="Helical" evidence="5">
    <location>
        <begin position="179"/>
        <end position="198"/>
    </location>
</feature>
<feature type="transmembrane region" description="Helical" evidence="5">
    <location>
        <begin position="144"/>
        <end position="167"/>
    </location>
</feature>
<dbReference type="RefSeq" id="WP_085482651.1">
    <property type="nucleotide sequence ID" value="NZ_FXAY01000001.1"/>
</dbReference>
<dbReference type="GO" id="GO:0022857">
    <property type="term" value="F:transmembrane transporter activity"/>
    <property type="evidence" value="ECO:0007669"/>
    <property type="project" value="InterPro"/>
</dbReference>
<dbReference type="Proteomes" id="UP000193244">
    <property type="component" value="Unassembled WGS sequence"/>
</dbReference>
<feature type="domain" description="Major facilitator superfamily (MFS) profile" evidence="6">
    <location>
        <begin position="22"/>
        <end position="420"/>
    </location>
</feature>
<dbReference type="PROSITE" id="PS50850">
    <property type="entry name" value="MFS"/>
    <property type="match status" value="1"/>
</dbReference>
<dbReference type="OrthoDB" id="5317164at2"/>
<evidence type="ECO:0000256" key="1">
    <source>
        <dbReference type="ARBA" id="ARBA00004651"/>
    </source>
</evidence>
<feature type="transmembrane region" description="Helical" evidence="5">
    <location>
        <begin position="21"/>
        <end position="46"/>
    </location>
</feature>
<dbReference type="Gene3D" id="1.20.1250.20">
    <property type="entry name" value="MFS general substrate transporter like domains"/>
    <property type="match status" value="2"/>
</dbReference>
<dbReference type="InterPro" id="IPR011701">
    <property type="entry name" value="MFS"/>
</dbReference>
<dbReference type="AlphaFoldDB" id="A0A1X7IHE6"/>
<evidence type="ECO:0000256" key="3">
    <source>
        <dbReference type="ARBA" id="ARBA00022989"/>
    </source>
</evidence>
<evidence type="ECO:0000256" key="5">
    <source>
        <dbReference type="SAM" id="Phobius"/>
    </source>
</evidence>
<feature type="transmembrane region" description="Helical" evidence="5">
    <location>
        <begin position="304"/>
        <end position="325"/>
    </location>
</feature>